<dbReference type="Pfam" id="PF05488">
    <property type="entry name" value="PAAR_motif"/>
    <property type="match status" value="1"/>
</dbReference>
<evidence type="ECO:0000313" key="2">
    <source>
        <dbReference type="Proteomes" id="UP000198862"/>
    </source>
</evidence>
<sequence length="98" mass="9873">MPAVSVDGHMTNLHSSFLPGTASQSIGSFTVAGKGVLRKGDAISTHGHLTDPKLKHILPSISQGAATFTVAGKPIVRLGDGTSCGAKMAQGISSFTVG</sequence>
<reference evidence="1 2" key="1">
    <citation type="submission" date="2016-10" db="EMBL/GenBank/DDBJ databases">
        <authorList>
            <person name="de Groot N.N."/>
        </authorList>
    </citation>
    <scope>NUCLEOTIDE SEQUENCE [LARGE SCALE GENOMIC DNA]</scope>
    <source>
        <strain evidence="1 2">DSM 6059</strain>
    </source>
</reference>
<dbReference type="EMBL" id="FOLO01000038">
    <property type="protein sequence ID" value="SFD17151.1"/>
    <property type="molecule type" value="Genomic_DNA"/>
</dbReference>
<dbReference type="CDD" id="cd14737">
    <property type="entry name" value="PAAR_1"/>
    <property type="match status" value="1"/>
</dbReference>
<gene>
    <name evidence="1" type="ORF">SAMN02745724_03742</name>
</gene>
<evidence type="ECO:0000313" key="1">
    <source>
        <dbReference type="EMBL" id="SFD17151.1"/>
    </source>
</evidence>
<organism evidence="1 2">
    <name type="scientific">Pseudoalteromonas denitrificans DSM 6059</name>
    <dbReference type="NCBI Taxonomy" id="1123010"/>
    <lineage>
        <taxon>Bacteria</taxon>
        <taxon>Pseudomonadati</taxon>
        <taxon>Pseudomonadota</taxon>
        <taxon>Gammaproteobacteria</taxon>
        <taxon>Alteromonadales</taxon>
        <taxon>Pseudoalteromonadaceae</taxon>
        <taxon>Pseudoalteromonas</taxon>
    </lineage>
</organism>
<protein>
    <submittedName>
        <fullName evidence="1">Zn-binding Pro-Ala-Ala-Arg (PAAR) domain-containing protein, incolved in TypeVI secretion</fullName>
    </submittedName>
</protein>
<dbReference type="Proteomes" id="UP000198862">
    <property type="component" value="Unassembled WGS sequence"/>
</dbReference>
<dbReference type="Gene3D" id="2.60.200.60">
    <property type="match status" value="1"/>
</dbReference>
<accession>A0A1I1Q4V0</accession>
<proteinExistence type="predicted"/>
<keyword evidence="2" id="KW-1185">Reference proteome</keyword>
<dbReference type="InterPro" id="IPR008727">
    <property type="entry name" value="PAAR_motif"/>
</dbReference>
<dbReference type="STRING" id="1123010.SAMN02745724_03742"/>
<name>A0A1I1Q4V0_9GAMM</name>
<dbReference type="AlphaFoldDB" id="A0A1I1Q4V0"/>